<protein>
    <submittedName>
        <fullName evidence="1">Uncharacterized protein</fullName>
    </submittedName>
</protein>
<evidence type="ECO:0000313" key="1">
    <source>
        <dbReference type="EMBL" id="MBW87636.1"/>
    </source>
</evidence>
<name>A0A2P2J2B7_RHIMU</name>
<dbReference type="EMBL" id="GGEC01007153">
    <property type="protein sequence ID" value="MBW87636.1"/>
    <property type="molecule type" value="Transcribed_RNA"/>
</dbReference>
<proteinExistence type="predicted"/>
<reference evidence="1" key="1">
    <citation type="submission" date="2018-02" db="EMBL/GenBank/DDBJ databases">
        <title>Rhizophora mucronata_Transcriptome.</title>
        <authorList>
            <person name="Meera S.P."/>
            <person name="Sreeshan A."/>
            <person name="Augustine A."/>
        </authorList>
    </citation>
    <scope>NUCLEOTIDE SEQUENCE</scope>
    <source>
        <tissue evidence="1">Leaf</tissue>
    </source>
</reference>
<dbReference type="EMBL" id="GGEC01007152">
    <property type="protein sequence ID" value="MBW87635.1"/>
    <property type="molecule type" value="Transcribed_RNA"/>
</dbReference>
<dbReference type="AlphaFoldDB" id="A0A2P2J2B7"/>
<organism evidence="1">
    <name type="scientific">Rhizophora mucronata</name>
    <name type="common">Asiatic mangrove</name>
    <dbReference type="NCBI Taxonomy" id="61149"/>
    <lineage>
        <taxon>Eukaryota</taxon>
        <taxon>Viridiplantae</taxon>
        <taxon>Streptophyta</taxon>
        <taxon>Embryophyta</taxon>
        <taxon>Tracheophyta</taxon>
        <taxon>Spermatophyta</taxon>
        <taxon>Magnoliopsida</taxon>
        <taxon>eudicotyledons</taxon>
        <taxon>Gunneridae</taxon>
        <taxon>Pentapetalae</taxon>
        <taxon>rosids</taxon>
        <taxon>fabids</taxon>
        <taxon>Malpighiales</taxon>
        <taxon>Rhizophoraceae</taxon>
        <taxon>Rhizophora</taxon>
    </lineage>
</organism>
<sequence>MPCFPFSKFHQNSEAMRNPLLFSVSLPLSLERKKTLEEFSLLEKIKLNGRRI</sequence>
<accession>A0A2P2J2B7</accession>